<keyword evidence="3" id="KW-1185">Reference proteome</keyword>
<accession>A0AAW0G4R1</accession>
<comment type="caution">
    <text evidence="2">The sequence shown here is derived from an EMBL/GenBank/DDBJ whole genome shotgun (WGS) entry which is preliminary data.</text>
</comment>
<name>A0AAW0G4R1_9APHY</name>
<dbReference type="AlphaFoldDB" id="A0AAW0G4R1"/>
<evidence type="ECO:0000313" key="2">
    <source>
        <dbReference type="EMBL" id="KAK7685299.1"/>
    </source>
</evidence>
<feature type="domain" description="F-box" evidence="1">
    <location>
        <begin position="41"/>
        <end position="108"/>
    </location>
</feature>
<proteinExistence type="predicted"/>
<organism evidence="2 3">
    <name type="scientific">Cerrena zonata</name>
    <dbReference type="NCBI Taxonomy" id="2478898"/>
    <lineage>
        <taxon>Eukaryota</taxon>
        <taxon>Fungi</taxon>
        <taxon>Dikarya</taxon>
        <taxon>Basidiomycota</taxon>
        <taxon>Agaricomycotina</taxon>
        <taxon>Agaricomycetes</taxon>
        <taxon>Polyporales</taxon>
        <taxon>Cerrenaceae</taxon>
        <taxon>Cerrena</taxon>
    </lineage>
</organism>
<evidence type="ECO:0000313" key="3">
    <source>
        <dbReference type="Proteomes" id="UP001385951"/>
    </source>
</evidence>
<sequence>MSSIHIAEADEEAQRKIENDIDHYLQIVIDLRRRRNSFIRINRLPPELLSEIFSFCQDGSWDTEWKPSYTYQLMRVAHALKWTYVTAVCHHWRQVAVTTPSLWAHINLDFPRFSRNLSLVLAKQSPLYLIARKPWGTEQTAIFNDVVSCMDRVHTIDWRLINFPISSYDAVNPIPSIISPLRSICMTSTYYASAISKFEKCAFPLLQRVELVNCFSNLPIYLLGPTLTHLILQTDTTQTINLTTFTNSLSRMMRLEVLRLEGMAFDKIGSEHVMAQKLPLPSLCQLVINPPCESHQDYLSFLEILEFPTHAHLNLKFMNTTSETDVPALLCVVSKLFSHVTFRSLALYNSDGAFVIGFWEDIVSPDTFDMMELDPSYAMWLPTFFEAPHSIIWEQFLHVLNLHRVQIIHFRLLSLWGNTQEHWIRKHLLRTTEYVTNLSLMGDLADPVIKFLQETESHVTDTGEAVSRHTVPRLKVIHFIDVVWRYLPEAVIRKESGFMENLSILLSKRAEAMIQIEEVEIKKCRNVDRDVVEGLQEVVAVKWDGYVRKGSESDDSSSCLSVSLYHNAAYVDSD</sequence>
<reference evidence="2 3" key="1">
    <citation type="submission" date="2022-09" db="EMBL/GenBank/DDBJ databases">
        <authorList>
            <person name="Palmer J.M."/>
        </authorList>
    </citation>
    <scope>NUCLEOTIDE SEQUENCE [LARGE SCALE GENOMIC DNA]</scope>
    <source>
        <strain evidence="2 3">DSM 7382</strain>
    </source>
</reference>
<protein>
    <recommendedName>
        <fullName evidence="1">F-box domain-containing protein</fullName>
    </recommendedName>
</protein>
<dbReference type="Pfam" id="PF12937">
    <property type="entry name" value="F-box-like"/>
    <property type="match status" value="1"/>
</dbReference>
<evidence type="ECO:0000259" key="1">
    <source>
        <dbReference type="Pfam" id="PF12937"/>
    </source>
</evidence>
<dbReference type="Proteomes" id="UP001385951">
    <property type="component" value="Unassembled WGS sequence"/>
</dbReference>
<gene>
    <name evidence="2" type="ORF">QCA50_011662</name>
</gene>
<dbReference type="InterPro" id="IPR001810">
    <property type="entry name" value="F-box_dom"/>
</dbReference>
<dbReference type="Gene3D" id="1.20.1280.50">
    <property type="match status" value="1"/>
</dbReference>
<dbReference type="EMBL" id="JASBNA010000021">
    <property type="protein sequence ID" value="KAK7685299.1"/>
    <property type="molecule type" value="Genomic_DNA"/>
</dbReference>